<feature type="transmembrane region" description="Helical" evidence="9">
    <location>
        <begin position="264"/>
        <end position="282"/>
    </location>
</feature>
<dbReference type="PANTHER" id="PTHR30574">
    <property type="entry name" value="INNER MEMBRANE PROTEIN YEDE"/>
    <property type="match status" value="1"/>
</dbReference>
<feature type="transmembrane region" description="Helical" evidence="9">
    <location>
        <begin position="191"/>
        <end position="212"/>
    </location>
</feature>
<evidence type="ECO:0000313" key="11">
    <source>
        <dbReference type="Proteomes" id="UP001179600"/>
    </source>
</evidence>
<evidence type="ECO:0000256" key="8">
    <source>
        <dbReference type="ARBA" id="ARBA00035655"/>
    </source>
</evidence>
<gene>
    <name evidence="10" type="ORF">PML95_07585</name>
</gene>
<sequence length="422" mass="46047">MNKKENVVGFILLIALLIAGKTMLASNVLFIRLLFGLGLGYTLSRAYTGFAGSVNRAYNTGSTKLMRTLMLLFFLTALASTGYFFLADASQFDLWVNPINTGLILGGILFGFGMAFSSCCASGVLTDLVTALPRAGVTFIFFCMGVFLGYPVQNSQSWIINSWFTSETGKALGTNGVFLPDLFKNDGTNGYLGALILTGIFALIVVALSFLYEKKRRNANTYYGVLSERMQDEAPKLDVKNFNVANQDTYYQLFVAPWSLKQGAVILTLIFTVMMGVTKAGWGASTPYGMWFGKFLMLFGVSADSLAEFTKMAPEFYSNPLLENGVSVQNFGILFGTIIFLLTSGQFKRTFMSEMNLTGKEALLYALGGICMGFGTRLSNGCNVGALYTPIANFSLSGWIFLIPLVIGAILGNKFSDKWYGK</sequence>
<organism evidence="10 11">
    <name type="scientific">Vagococcus lutrae</name>
    <dbReference type="NCBI Taxonomy" id="81947"/>
    <lineage>
        <taxon>Bacteria</taxon>
        <taxon>Bacillati</taxon>
        <taxon>Bacillota</taxon>
        <taxon>Bacilli</taxon>
        <taxon>Lactobacillales</taxon>
        <taxon>Enterococcaceae</taxon>
        <taxon>Vagococcus</taxon>
    </lineage>
</organism>
<feature type="transmembrane region" description="Helical" evidence="9">
    <location>
        <begin position="391"/>
        <end position="412"/>
    </location>
</feature>
<evidence type="ECO:0000256" key="4">
    <source>
        <dbReference type="ARBA" id="ARBA00022519"/>
    </source>
</evidence>
<comment type="similarity">
    <text evidence="8">Belongs to the TsuA/YedE (TC 9.B.102) family.</text>
</comment>
<dbReference type="AlphaFoldDB" id="A0AAE9XKE7"/>
<evidence type="ECO:0000256" key="9">
    <source>
        <dbReference type="SAM" id="Phobius"/>
    </source>
</evidence>
<feature type="transmembrane region" description="Helical" evidence="9">
    <location>
        <begin position="30"/>
        <end position="48"/>
    </location>
</feature>
<evidence type="ECO:0000256" key="6">
    <source>
        <dbReference type="ARBA" id="ARBA00022989"/>
    </source>
</evidence>
<name>A0AAE9XKE7_9ENTE</name>
<dbReference type="GO" id="GO:0005886">
    <property type="term" value="C:plasma membrane"/>
    <property type="evidence" value="ECO:0007669"/>
    <property type="project" value="UniProtKB-SubCell"/>
</dbReference>
<keyword evidence="7 9" id="KW-0472">Membrane</keyword>
<keyword evidence="6 9" id="KW-1133">Transmembrane helix</keyword>
<feature type="transmembrane region" description="Helical" evidence="9">
    <location>
        <begin position="132"/>
        <end position="152"/>
    </location>
</feature>
<evidence type="ECO:0000256" key="7">
    <source>
        <dbReference type="ARBA" id="ARBA00023136"/>
    </source>
</evidence>
<keyword evidence="3" id="KW-1003">Cell membrane</keyword>
<keyword evidence="4" id="KW-0997">Cell inner membrane</keyword>
<dbReference type="Proteomes" id="UP001179600">
    <property type="component" value="Chromosome"/>
</dbReference>
<feature type="transmembrane region" description="Helical" evidence="9">
    <location>
        <begin position="69"/>
        <end position="87"/>
    </location>
</feature>
<feature type="transmembrane region" description="Helical" evidence="9">
    <location>
        <begin position="362"/>
        <end position="379"/>
    </location>
</feature>
<feature type="transmembrane region" description="Helical" evidence="9">
    <location>
        <begin position="321"/>
        <end position="342"/>
    </location>
</feature>
<evidence type="ECO:0000256" key="5">
    <source>
        <dbReference type="ARBA" id="ARBA00022692"/>
    </source>
</evidence>
<evidence type="ECO:0000256" key="3">
    <source>
        <dbReference type="ARBA" id="ARBA00022475"/>
    </source>
</evidence>
<dbReference type="InterPro" id="IPR007272">
    <property type="entry name" value="Sulf_transp_TsuA/YedE"/>
</dbReference>
<dbReference type="PANTHER" id="PTHR30574:SF1">
    <property type="entry name" value="SULPHUR TRANSPORT DOMAIN-CONTAINING PROTEIN"/>
    <property type="match status" value="1"/>
</dbReference>
<keyword evidence="2" id="KW-0813">Transport</keyword>
<feature type="transmembrane region" description="Helical" evidence="9">
    <location>
        <begin position="7"/>
        <end position="24"/>
    </location>
</feature>
<reference evidence="10" key="1">
    <citation type="submission" date="2023-01" db="EMBL/GenBank/DDBJ databases">
        <title>Oxazolidinone resistance genes in florfenicol resistant enterococci from beef cattle and veal calves at slaughter.</title>
        <authorList>
            <person name="Biggel M."/>
        </authorList>
    </citation>
    <scope>NUCLEOTIDE SEQUENCE</scope>
    <source>
        <strain evidence="10">K204-1</strain>
    </source>
</reference>
<dbReference type="EMBL" id="CP116507">
    <property type="protein sequence ID" value="WCG22255.1"/>
    <property type="molecule type" value="Genomic_DNA"/>
</dbReference>
<proteinExistence type="inferred from homology"/>
<protein>
    <submittedName>
        <fullName evidence="10">YeeE/YedE family protein</fullName>
    </submittedName>
</protein>
<evidence type="ECO:0000256" key="1">
    <source>
        <dbReference type="ARBA" id="ARBA00004429"/>
    </source>
</evidence>
<feature type="transmembrane region" description="Helical" evidence="9">
    <location>
        <begin position="99"/>
        <end position="125"/>
    </location>
</feature>
<keyword evidence="5 9" id="KW-0812">Transmembrane</keyword>
<accession>A0AAE9XKE7</accession>
<comment type="subcellular location">
    <subcellularLocation>
        <location evidence="1">Cell inner membrane</location>
        <topology evidence="1">Multi-pass membrane protein</topology>
    </subcellularLocation>
</comment>
<dbReference type="RefSeq" id="WP_272163171.1">
    <property type="nucleotide sequence ID" value="NZ_CP116507.1"/>
</dbReference>
<evidence type="ECO:0000256" key="2">
    <source>
        <dbReference type="ARBA" id="ARBA00022448"/>
    </source>
</evidence>
<dbReference type="Pfam" id="PF04143">
    <property type="entry name" value="Sulf_transp"/>
    <property type="match status" value="1"/>
</dbReference>
<evidence type="ECO:0000313" key="10">
    <source>
        <dbReference type="EMBL" id="WCG22255.1"/>
    </source>
</evidence>